<reference evidence="3" key="1">
    <citation type="journal article" date="2020" name="J. Eukaryot. Microbiol.">
        <title>De novo Sequencing, Assembly and Annotation of the Transcriptome for the Free-Living Testate Amoeba Arcella intermedia.</title>
        <authorList>
            <person name="Ribeiro G.M."/>
            <person name="Porfirio-Sousa A.L."/>
            <person name="Maurer-Alcala X.X."/>
            <person name="Katz L.A."/>
            <person name="Lahr D.J.G."/>
        </authorList>
    </citation>
    <scope>NUCLEOTIDE SEQUENCE</scope>
</reference>
<dbReference type="CDD" id="cd17353">
    <property type="entry name" value="MFS_OFA_like"/>
    <property type="match status" value="1"/>
</dbReference>
<feature type="transmembrane region" description="Helical" evidence="2">
    <location>
        <begin position="438"/>
        <end position="462"/>
    </location>
</feature>
<feature type="transmembrane region" description="Helical" evidence="2">
    <location>
        <begin position="183"/>
        <end position="205"/>
    </location>
</feature>
<dbReference type="PANTHER" id="PTHR11360">
    <property type="entry name" value="MONOCARBOXYLATE TRANSPORTER"/>
    <property type="match status" value="1"/>
</dbReference>
<proteinExistence type="predicted"/>
<dbReference type="Gene3D" id="1.20.1250.20">
    <property type="entry name" value="MFS general substrate transporter like domains"/>
    <property type="match status" value="1"/>
</dbReference>
<sequence>MSKLRKAFVWHYSNTTYTPSEKDVEAQKWLIPGLPLIPFTRWALLPAALCIQLCVGSLYAWSGYNQPIEAAIFGPNLAVNKLTNATSVVDRNIVSNVFYVAVAFFGLTAAVLGPWLERNGPTMGTLLGASLFLLGNLLTAIAVQYKVVELVFFGYGVVAAMGLGIGYISPVSPLQKWFPEMRGIAAGFAVCGFGGGSIIASYTQIGLIGKTFTKTGVPDPGSVGVPLTFVILGCCYFTVMSLSSIILRMPPPGYSVKGITIYTVHGAELKENAPPPTHEKEQDKRVSAKDDEKKKEEEKSSDSSTKEEEEEEGEIQDFQDTENPTQGPKPIFTMSLIESLTNFEFWKMYMMFLCCQITGLLIISRIQTIITTQLGKSSTDAAMWNSVLSAFNLSGRLLLPFFSDIPFVGRRTAFLISFVIQAVCLGFIPTCMDNQNLPGLLACFFIIAFFYGGGFGVMPAFLSDQFSSKNSGATHGVILTAWSFAGVVGGLIFNAVLKSETTRLNDLAKATGQTLDWAKVQYYNVNFIWILVIVCIGFIICLFVRTNIRDRFLPRSEGEIVRIRTPRGRMMKLVGCKWVKVTQEEEDRLWVAFLEERAEKKTKGPVLV</sequence>
<feature type="transmembrane region" description="Helical" evidence="2">
    <location>
        <begin position="42"/>
        <end position="61"/>
    </location>
</feature>
<feature type="transmembrane region" description="Helical" evidence="2">
    <location>
        <begin position="97"/>
        <end position="116"/>
    </location>
</feature>
<keyword evidence="2" id="KW-0812">Transmembrane</keyword>
<feature type="transmembrane region" description="Helical" evidence="2">
    <location>
        <begin position="349"/>
        <end position="370"/>
    </location>
</feature>
<feature type="transmembrane region" description="Helical" evidence="2">
    <location>
        <begin position="527"/>
        <end position="545"/>
    </location>
</feature>
<dbReference type="EMBL" id="GIBP01001368">
    <property type="protein sequence ID" value="NDV30337.1"/>
    <property type="molecule type" value="Transcribed_RNA"/>
</dbReference>
<name>A0A6B2L0A3_9EUKA</name>
<evidence type="ECO:0000256" key="2">
    <source>
        <dbReference type="SAM" id="Phobius"/>
    </source>
</evidence>
<dbReference type="InterPro" id="IPR036259">
    <property type="entry name" value="MFS_trans_sf"/>
</dbReference>
<dbReference type="SUPFAM" id="SSF103473">
    <property type="entry name" value="MFS general substrate transporter"/>
    <property type="match status" value="1"/>
</dbReference>
<feature type="compositionally biased region" description="Basic and acidic residues" evidence="1">
    <location>
        <begin position="270"/>
        <end position="306"/>
    </location>
</feature>
<feature type="transmembrane region" description="Helical" evidence="2">
    <location>
        <begin position="414"/>
        <end position="432"/>
    </location>
</feature>
<keyword evidence="2" id="KW-0472">Membrane</keyword>
<accession>A0A6B2L0A3</accession>
<keyword evidence="2" id="KW-1133">Transmembrane helix</keyword>
<feature type="transmembrane region" description="Helical" evidence="2">
    <location>
        <begin position="225"/>
        <end position="247"/>
    </location>
</feature>
<evidence type="ECO:0008006" key="4">
    <source>
        <dbReference type="Google" id="ProtNLM"/>
    </source>
</evidence>
<feature type="transmembrane region" description="Helical" evidence="2">
    <location>
        <begin position="123"/>
        <end position="145"/>
    </location>
</feature>
<dbReference type="InterPro" id="IPR050327">
    <property type="entry name" value="Proton-linked_MCT"/>
</dbReference>
<feature type="compositionally biased region" description="Acidic residues" evidence="1">
    <location>
        <begin position="307"/>
        <end position="320"/>
    </location>
</feature>
<feature type="transmembrane region" description="Helical" evidence="2">
    <location>
        <begin position="151"/>
        <end position="171"/>
    </location>
</feature>
<evidence type="ECO:0000313" key="3">
    <source>
        <dbReference type="EMBL" id="NDV30337.1"/>
    </source>
</evidence>
<dbReference type="Pfam" id="PF07690">
    <property type="entry name" value="MFS_1"/>
    <property type="match status" value="1"/>
</dbReference>
<organism evidence="3">
    <name type="scientific">Arcella intermedia</name>
    <dbReference type="NCBI Taxonomy" id="1963864"/>
    <lineage>
        <taxon>Eukaryota</taxon>
        <taxon>Amoebozoa</taxon>
        <taxon>Tubulinea</taxon>
        <taxon>Elardia</taxon>
        <taxon>Arcellinida</taxon>
        <taxon>Sphaerothecina</taxon>
        <taxon>Arcellidae</taxon>
        <taxon>Arcella</taxon>
    </lineage>
</organism>
<protein>
    <recommendedName>
        <fullName evidence="4">Major facilitator superfamily (MFS) profile domain-containing protein</fullName>
    </recommendedName>
</protein>
<feature type="region of interest" description="Disordered" evidence="1">
    <location>
        <begin position="270"/>
        <end position="328"/>
    </location>
</feature>
<dbReference type="AlphaFoldDB" id="A0A6B2L0A3"/>
<dbReference type="PANTHER" id="PTHR11360:SF317">
    <property type="entry name" value="MAJOR FACILITATOR SUPERFAMILY (MFS) PROFILE DOMAIN-CONTAINING PROTEIN-RELATED"/>
    <property type="match status" value="1"/>
</dbReference>
<dbReference type="InterPro" id="IPR011701">
    <property type="entry name" value="MFS"/>
</dbReference>
<feature type="transmembrane region" description="Helical" evidence="2">
    <location>
        <begin position="474"/>
        <end position="497"/>
    </location>
</feature>
<dbReference type="GO" id="GO:0022857">
    <property type="term" value="F:transmembrane transporter activity"/>
    <property type="evidence" value="ECO:0007669"/>
    <property type="project" value="InterPro"/>
</dbReference>
<evidence type="ECO:0000256" key="1">
    <source>
        <dbReference type="SAM" id="MobiDB-lite"/>
    </source>
</evidence>